<organism evidence="2">
    <name type="scientific">viral metagenome</name>
    <dbReference type="NCBI Taxonomy" id="1070528"/>
    <lineage>
        <taxon>unclassified sequences</taxon>
        <taxon>metagenomes</taxon>
        <taxon>organismal metagenomes</taxon>
    </lineage>
</organism>
<reference evidence="2" key="1">
    <citation type="journal article" date="2020" name="Nature">
        <title>Giant virus diversity and host interactions through global metagenomics.</title>
        <authorList>
            <person name="Schulz F."/>
            <person name="Roux S."/>
            <person name="Paez-Espino D."/>
            <person name="Jungbluth S."/>
            <person name="Walsh D.A."/>
            <person name="Denef V.J."/>
            <person name="McMahon K.D."/>
            <person name="Konstantinidis K.T."/>
            <person name="Eloe-Fadrosh E.A."/>
            <person name="Kyrpides N.C."/>
            <person name="Woyke T."/>
        </authorList>
    </citation>
    <scope>NUCLEOTIDE SEQUENCE</scope>
    <source>
        <strain evidence="2">GVMAG-S-1101161-73</strain>
    </source>
</reference>
<proteinExistence type="predicted"/>
<accession>A0A6C0AN48</accession>
<dbReference type="EMBL" id="MN740731">
    <property type="protein sequence ID" value="QHS81247.1"/>
    <property type="molecule type" value="Genomic_DNA"/>
</dbReference>
<name>A0A6C0AN48_9ZZZZ</name>
<sequence>MTFSPPVWDSSNSHYVINLLPAVYEKTQVLIKKDTTGSTTFNDLDAVENITDAIINNLIEDGNSGNWFSKLPSHDQLMKRVRHTFNRLAQDSENAAVLNTLLLTPKQITLVWNPAVQVVSNPQISFDSDSEESSDGDEVDVAESELPPVELVDDTQETQEAYLLTRLRAAKARVETEQIRMQYFEATGRMPPDSESEDE</sequence>
<evidence type="ECO:0000313" key="2">
    <source>
        <dbReference type="EMBL" id="QHS81247.1"/>
    </source>
</evidence>
<protein>
    <submittedName>
        <fullName evidence="2">Uncharacterized protein</fullName>
    </submittedName>
</protein>
<feature type="compositionally biased region" description="Acidic residues" evidence="1">
    <location>
        <begin position="128"/>
        <end position="143"/>
    </location>
</feature>
<dbReference type="AlphaFoldDB" id="A0A6C0AN48"/>
<evidence type="ECO:0000256" key="1">
    <source>
        <dbReference type="SAM" id="MobiDB-lite"/>
    </source>
</evidence>
<feature type="region of interest" description="Disordered" evidence="1">
    <location>
        <begin position="124"/>
        <end position="145"/>
    </location>
</feature>